<name>A0ABU9BNJ7_9BURK</name>
<dbReference type="InterPro" id="IPR028974">
    <property type="entry name" value="TSP_type-3_rpt"/>
</dbReference>
<evidence type="ECO:0000256" key="2">
    <source>
        <dbReference type="SAM" id="MobiDB-lite"/>
    </source>
</evidence>
<evidence type="ECO:0000313" key="4">
    <source>
        <dbReference type="EMBL" id="MEK8030215.1"/>
    </source>
</evidence>
<organism evidence="4 5">
    <name type="scientific">Ideonella lacteola</name>
    <dbReference type="NCBI Taxonomy" id="2984193"/>
    <lineage>
        <taxon>Bacteria</taxon>
        <taxon>Pseudomonadati</taxon>
        <taxon>Pseudomonadota</taxon>
        <taxon>Betaproteobacteria</taxon>
        <taxon>Burkholderiales</taxon>
        <taxon>Sphaerotilaceae</taxon>
        <taxon>Ideonella</taxon>
    </lineage>
</organism>
<feature type="region of interest" description="Disordered" evidence="2">
    <location>
        <begin position="32"/>
        <end position="67"/>
    </location>
</feature>
<dbReference type="Proteomes" id="UP001371218">
    <property type="component" value="Unassembled WGS sequence"/>
</dbReference>
<evidence type="ECO:0000313" key="5">
    <source>
        <dbReference type="Proteomes" id="UP001371218"/>
    </source>
</evidence>
<dbReference type="Pfam" id="PF02412">
    <property type="entry name" value="TSP_3"/>
    <property type="match status" value="1"/>
</dbReference>
<dbReference type="RefSeq" id="WP_341424565.1">
    <property type="nucleotide sequence ID" value="NZ_JBBUTG010000002.1"/>
</dbReference>
<evidence type="ECO:0000256" key="3">
    <source>
        <dbReference type="SAM" id="SignalP"/>
    </source>
</evidence>
<sequence length="67" mass="7615">MFKRVTLIAACAAALVTSLSACVVAPAHPRYVHDADRDGVPNRYDRDRDNDGVRNRNDNRPYNPYQR</sequence>
<keyword evidence="5" id="KW-1185">Reference proteome</keyword>
<keyword evidence="1 3" id="KW-0732">Signal</keyword>
<dbReference type="InterPro" id="IPR003367">
    <property type="entry name" value="Thrombospondin_3-like_rpt"/>
</dbReference>
<dbReference type="SUPFAM" id="SSF103647">
    <property type="entry name" value="TSP type-3 repeat"/>
    <property type="match status" value="1"/>
</dbReference>
<reference evidence="4 5" key="1">
    <citation type="submission" date="2024-04" db="EMBL/GenBank/DDBJ databases">
        <title>Novel species of the genus Ideonella isolated from streams.</title>
        <authorList>
            <person name="Lu H."/>
        </authorList>
    </citation>
    <scope>NUCLEOTIDE SEQUENCE [LARGE SCALE GENOMIC DNA]</scope>
    <source>
        <strain evidence="4 5">DXS29W</strain>
    </source>
</reference>
<comment type="caution">
    <text evidence="4">The sequence shown here is derived from an EMBL/GenBank/DDBJ whole genome shotgun (WGS) entry which is preliminary data.</text>
</comment>
<gene>
    <name evidence="4" type="ORF">AACH06_05210</name>
</gene>
<feature type="compositionally biased region" description="Basic and acidic residues" evidence="2">
    <location>
        <begin position="32"/>
        <end position="59"/>
    </location>
</feature>
<accession>A0ABU9BNJ7</accession>
<dbReference type="PROSITE" id="PS51257">
    <property type="entry name" value="PROKAR_LIPOPROTEIN"/>
    <property type="match status" value="1"/>
</dbReference>
<proteinExistence type="predicted"/>
<protein>
    <submittedName>
        <fullName evidence="4">Thrombospondin type 3 repeat-containing protein</fullName>
    </submittedName>
</protein>
<dbReference type="EMBL" id="JBBUTG010000002">
    <property type="protein sequence ID" value="MEK8030215.1"/>
    <property type="molecule type" value="Genomic_DNA"/>
</dbReference>
<feature type="signal peptide" evidence="3">
    <location>
        <begin position="1"/>
        <end position="21"/>
    </location>
</feature>
<feature type="chain" id="PRO_5045099087" evidence="3">
    <location>
        <begin position="22"/>
        <end position="67"/>
    </location>
</feature>
<dbReference type="Gene3D" id="4.10.1080.10">
    <property type="entry name" value="TSP type-3 repeat"/>
    <property type="match status" value="1"/>
</dbReference>
<evidence type="ECO:0000256" key="1">
    <source>
        <dbReference type="ARBA" id="ARBA00022729"/>
    </source>
</evidence>